<keyword evidence="7" id="KW-1185">Reference proteome</keyword>
<evidence type="ECO:0000256" key="2">
    <source>
        <dbReference type="ARBA" id="ARBA00023125"/>
    </source>
</evidence>
<organism evidence="6 7">
    <name type="scientific">Methanolacinia petrolearia (strain DSM 11571 / OCM 486 / SEBR 4847)</name>
    <name type="common">Methanoplanus petrolearius</name>
    <dbReference type="NCBI Taxonomy" id="679926"/>
    <lineage>
        <taxon>Archaea</taxon>
        <taxon>Methanobacteriati</taxon>
        <taxon>Methanobacteriota</taxon>
        <taxon>Stenosarchaea group</taxon>
        <taxon>Methanomicrobia</taxon>
        <taxon>Methanomicrobiales</taxon>
        <taxon>Methanomicrobiaceae</taxon>
        <taxon>Methanolacinia</taxon>
    </lineage>
</organism>
<dbReference type="HOGENOM" id="CLU_068197_1_0_2"/>
<evidence type="ECO:0000256" key="1">
    <source>
        <dbReference type="ARBA" id="ARBA00023015"/>
    </source>
</evidence>
<dbReference type="InterPro" id="IPR036388">
    <property type="entry name" value="WH-like_DNA-bd_sf"/>
</dbReference>
<dbReference type="KEGG" id="mpi:Mpet_1599"/>
<dbReference type="eggNOG" id="arCOG01686">
    <property type="taxonomic scope" value="Archaea"/>
</dbReference>
<name>E1RGR1_METP4</name>
<dbReference type="EMBL" id="CP002117">
    <property type="protein sequence ID" value="ADN36356.1"/>
    <property type="molecule type" value="Genomic_DNA"/>
</dbReference>
<evidence type="ECO:0000256" key="3">
    <source>
        <dbReference type="ARBA" id="ARBA00023163"/>
    </source>
</evidence>
<dbReference type="InterPro" id="IPR051011">
    <property type="entry name" value="Metal_resp_trans_reg"/>
</dbReference>
<dbReference type="SMART" id="SM00418">
    <property type="entry name" value="HTH_ARSR"/>
    <property type="match status" value="1"/>
</dbReference>
<dbReference type="GO" id="GO:0003677">
    <property type="term" value="F:DNA binding"/>
    <property type="evidence" value="ECO:0007669"/>
    <property type="project" value="UniProtKB-KW"/>
</dbReference>
<keyword evidence="4" id="KW-1133">Transmembrane helix</keyword>
<proteinExistence type="predicted"/>
<dbReference type="SUPFAM" id="SSF46785">
    <property type="entry name" value="Winged helix' DNA-binding domain"/>
    <property type="match status" value="1"/>
</dbReference>
<dbReference type="InterPro" id="IPR036390">
    <property type="entry name" value="WH_DNA-bd_sf"/>
</dbReference>
<protein>
    <submittedName>
        <fullName evidence="6">Transcriptional regulator, ArsR family</fullName>
    </submittedName>
</protein>
<keyword evidence="3" id="KW-0804">Transcription</keyword>
<dbReference type="PANTHER" id="PTHR43132">
    <property type="entry name" value="ARSENICAL RESISTANCE OPERON REPRESSOR ARSR-RELATED"/>
    <property type="match status" value="1"/>
</dbReference>
<keyword evidence="2" id="KW-0238">DNA-binding</keyword>
<feature type="transmembrane region" description="Helical" evidence="4">
    <location>
        <begin position="220"/>
        <end position="243"/>
    </location>
</feature>
<sequence>MSEGVLVLEPGDERAKKIGKAMANESATAILSALKEGDLTLSEISERMNQPMTTVKYHVENLLDAELIEVRKIKYSEKGREVKVYGVNDRLVIVAPSGGDIKDTLLKYASVFAILLIATLAMVAVSPTFNFFPQESGTMSSNDVMMTYASGVSPAEVSGTQTVYSEGDNRTLATSAETYAAKGLEENVSATGISGGEEFDNAIPESTTNAVDVETEDHGAVVHLFIIAFFLGGCLILAIMMLYEVVVWRKEKKFWSGVKDQEEEIQ</sequence>
<evidence type="ECO:0000259" key="5">
    <source>
        <dbReference type="SMART" id="SM00418"/>
    </source>
</evidence>
<dbReference type="GO" id="GO:0003700">
    <property type="term" value="F:DNA-binding transcription factor activity"/>
    <property type="evidence" value="ECO:0007669"/>
    <property type="project" value="InterPro"/>
</dbReference>
<dbReference type="PANTHER" id="PTHR43132:SF2">
    <property type="entry name" value="ARSENICAL RESISTANCE OPERON REPRESSOR ARSR-RELATED"/>
    <property type="match status" value="1"/>
</dbReference>
<accession>E1RGR1</accession>
<keyword evidence="1" id="KW-0805">Transcription regulation</keyword>
<dbReference type="GeneID" id="25395001"/>
<reference evidence="6 7" key="1">
    <citation type="journal article" date="2010" name="Stand. Genomic Sci.">
        <title>Complete genome sequence of Methanoplanus petrolearius type strain (SEBR 4847).</title>
        <authorList>
            <person name="Brambilla E."/>
            <person name="Djao O.D."/>
            <person name="Daligault H."/>
            <person name="Lapidus A."/>
            <person name="Lucas S."/>
            <person name="Hammon N."/>
            <person name="Nolan M."/>
            <person name="Tice H."/>
            <person name="Cheng J.F."/>
            <person name="Han C."/>
            <person name="Tapia R."/>
            <person name="Goodwin L."/>
            <person name="Pitluck S."/>
            <person name="Liolios K."/>
            <person name="Ivanova N."/>
            <person name="Mavromatis K."/>
            <person name="Mikhailova N."/>
            <person name="Pati A."/>
            <person name="Chen A."/>
            <person name="Palaniappan K."/>
            <person name="Land M."/>
            <person name="Hauser L."/>
            <person name="Chang Y.J."/>
            <person name="Jeffries C.D."/>
            <person name="Rohde M."/>
            <person name="Spring S."/>
            <person name="Sikorski J."/>
            <person name="Goker M."/>
            <person name="Woyke T."/>
            <person name="Bristow J."/>
            <person name="Eisen J.A."/>
            <person name="Markowitz V."/>
            <person name="Hugenholtz P."/>
            <person name="Kyrpides N.C."/>
            <person name="Klenk H.P."/>
        </authorList>
    </citation>
    <scope>NUCLEOTIDE SEQUENCE [LARGE SCALE GENOMIC DNA]</scope>
    <source>
        <strain evidence="7">DSM 11571 / OCM 486 / SEBR 4847</strain>
    </source>
</reference>
<dbReference type="Pfam" id="PF12840">
    <property type="entry name" value="HTH_20"/>
    <property type="match status" value="1"/>
</dbReference>
<gene>
    <name evidence="6" type="ordered locus">Mpet_1599</name>
</gene>
<dbReference type="STRING" id="679926.Mpet_1599"/>
<dbReference type="CDD" id="cd00090">
    <property type="entry name" value="HTH_ARSR"/>
    <property type="match status" value="1"/>
</dbReference>
<dbReference type="Proteomes" id="UP000006565">
    <property type="component" value="Chromosome"/>
</dbReference>
<dbReference type="InterPro" id="IPR001845">
    <property type="entry name" value="HTH_ArsR_DNA-bd_dom"/>
</dbReference>
<dbReference type="InterPro" id="IPR011991">
    <property type="entry name" value="ArsR-like_HTH"/>
</dbReference>
<keyword evidence="4" id="KW-0472">Membrane</keyword>
<evidence type="ECO:0000313" key="7">
    <source>
        <dbReference type="Proteomes" id="UP000006565"/>
    </source>
</evidence>
<dbReference type="OrthoDB" id="11368at2157"/>
<dbReference type="AlphaFoldDB" id="E1RGR1"/>
<evidence type="ECO:0000313" key="6">
    <source>
        <dbReference type="EMBL" id="ADN36356.1"/>
    </source>
</evidence>
<dbReference type="RefSeq" id="WP_013329533.1">
    <property type="nucleotide sequence ID" value="NC_014507.1"/>
</dbReference>
<feature type="transmembrane region" description="Helical" evidence="4">
    <location>
        <begin position="111"/>
        <end position="132"/>
    </location>
</feature>
<feature type="domain" description="HTH arsR-type" evidence="5">
    <location>
        <begin position="17"/>
        <end position="100"/>
    </location>
</feature>
<dbReference type="Gene3D" id="1.10.10.10">
    <property type="entry name" value="Winged helix-like DNA-binding domain superfamily/Winged helix DNA-binding domain"/>
    <property type="match status" value="1"/>
</dbReference>
<keyword evidence="4" id="KW-0812">Transmembrane</keyword>
<evidence type="ECO:0000256" key="4">
    <source>
        <dbReference type="SAM" id="Phobius"/>
    </source>
</evidence>